<dbReference type="EMBL" id="GGFJ01007827">
    <property type="protein sequence ID" value="MBW56968.1"/>
    <property type="molecule type" value="Transcribed_RNA"/>
</dbReference>
<dbReference type="AlphaFoldDB" id="A0A2M4BW63"/>
<organism evidence="2">
    <name type="scientific">Anopheles marajoara</name>
    <dbReference type="NCBI Taxonomy" id="58244"/>
    <lineage>
        <taxon>Eukaryota</taxon>
        <taxon>Metazoa</taxon>
        <taxon>Ecdysozoa</taxon>
        <taxon>Arthropoda</taxon>
        <taxon>Hexapoda</taxon>
        <taxon>Insecta</taxon>
        <taxon>Pterygota</taxon>
        <taxon>Neoptera</taxon>
        <taxon>Endopterygota</taxon>
        <taxon>Diptera</taxon>
        <taxon>Nematocera</taxon>
        <taxon>Culicoidea</taxon>
        <taxon>Culicidae</taxon>
        <taxon>Anophelinae</taxon>
        <taxon>Anopheles</taxon>
    </lineage>
</organism>
<protein>
    <submittedName>
        <fullName evidence="2">Putative ubiquitin specific protease 2</fullName>
    </submittedName>
</protein>
<feature type="compositionally biased region" description="Low complexity" evidence="1">
    <location>
        <begin position="1"/>
        <end position="20"/>
    </location>
</feature>
<feature type="compositionally biased region" description="Low complexity" evidence="1">
    <location>
        <begin position="33"/>
        <end position="56"/>
    </location>
</feature>
<feature type="compositionally biased region" description="Low complexity" evidence="1">
    <location>
        <begin position="131"/>
        <end position="171"/>
    </location>
</feature>
<feature type="region of interest" description="Disordered" evidence="1">
    <location>
        <begin position="1"/>
        <end position="59"/>
    </location>
</feature>
<feature type="region of interest" description="Disordered" evidence="1">
    <location>
        <begin position="80"/>
        <end position="182"/>
    </location>
</feature>
<dbReference type="GO" id="GO:0006508">
    <property type="term" value="P:proteolysis"/>
    <property type="evidence" value="ECO:0007669"/>
    <property type="project" value="UniProtKB-KW"/>
</dbReference>
<feature type="region of interest" description="Disordered" evidence="1">
    <location>
        <begin position="187"/>
        <end position="206"/>
    </location>
</feature>
<name>A0A2M4BW63_9DIPT</name>
<dbReference type="GO" id="GO:0008233">
    <property type="term" value="F:peptidase activity"/>
    <property type="evidence" value="ECO:0007669"/>
    <property type="project" value="UniProtKB-KW"/>
</dbReference>
<evidence type="ECO:0000313" key="2">
    <source>
        <dbReference type="EMBL" id="MBW56968.1"/>
    </source>
</evidence>
<reference evidence="2" key="1">
    <citation type="submission" date="2018-01" db="EMBL/GenBank/DDBJ databases">
        <title>An insight into the sialome of Amazonian anophelines.</title>
        <authorList>
            <person name="Ribeiro J.M."/>
            <person name="Scarpassa V."/>
            <person name="Calvo E."/>
        </authorList>
    </citation>
    <scope>NUCLEOTIDE SEQUENCE</scope>
    <source>
        <tissue evidence="2">Salivary glands</tissue>
    </source>
</reference>
<proteinExistence type="predicted"/>
<accession>A0A2M4BW63</accession>
<evidence type="ECO:0000256" key="1">
    <source>
        <dbReference type="SAM" id="MobiDB-lite"/>
    </source>
</evidence>
<feature type="compositionally biased region" description="Low complexity" evidence="1">
    <location>
        <begin position="101"/>
        <end position="119"/>
    </location>
</feature>
<keyword evidence="2" id="KW-0645">Protease</keyword>
<sequence length="302" mass="30714">MPVISAYSSSGSSYITSSRYPKSSYSDRKYYPSLSSGGFSSYSSGGSGSSSSSTYGSGSGGLHYRKSSYRYDLTPTASSSACLSRVAEDRSDTGSTYRVPSQPAATTTSSSHQQEAATTLCNGAATGNEDSASNSTSVINNNNNNSSTTNSSSSRSNIGTSLSRSNRYSSTYGGGYGSSSLNRDYSYTRGGTTSGTSGSSNSPGGSNYVSNLRNSALCGAELYQRYSLSTFKPAPSIVSRATSGSGSGIGSSTTTTTNTTSSTLAFLRGSSPIASSLEGVVSGSKSALLLTEATVPLIPCCA</sequence>
<keyword evidence="2" id="KW-0378">Hydrolase</keyword>